<dbReference type="EMBL" id="CP041186">
    <property type="protein sequence ID" value="QDG51990.1"/>
    <property type="molecule type" value="Genomic_DNA"/>
</dbReference>
<name>A0A4Y6PUR2_PERCE</name>
<feature type="chain" id="PRO_5030106482" description="Lipoprotein" evidence="2">
    <location>
        <begin position="20"/>
        <end position="402"/>
    </location>
</feature>
<protein>
    <recommendedName>
        <fullName evidence="5">Lipoprotein</fullName>
    </recommendedName>
</protein>
<feature type="region of interest" description="Disordered" evidence="1">
    <location>
        <begin position="19"/>
        <end position="73"/>
    </location>
</feature>
<sequence>MTRLAVILSALALLTSACSDDNTQSNNTADTGAADVSDTADTAEPSDTGATDATDTAEDTSDDADDADTSDVGKDDCLQVELAQTVGEVYEDGVSVEYSVQASPQIEGETRQLSILFERYGNATYTGTFELGPGRDSNFGNCAHCLYIRGDVRERAFFADRGTLVSNADPFQRTLDVSVTDLRLVEVEVGEGRYSTPVPGGVCIEVADFSFKGTFPPSGWTCPVQSYRDGEYCNCECGAFDPDCNRQPCSDGSLSCPDEQPEPLPVLGCQQDEICEGDALAGEHRCMSECDFDARQGCADGYTCMFAGGGYTRDICSNDPLRLAPDVRPGESCPDTPFQKLCNVVDGFAEGYCGCNDVCRPLCATDADCDSGQICIIPDTTVPEPHVGFCDIPSCPDPDDGE</sequence>
<evidence type="ECO:0008006" key="5">
    <source>
        <dbReference type="Google" id="ProtNLM"/>
    </source>
</evidence>
<evidence type="ECO:0000313" key="3">
    <source>
        <dbReference type="EMBL" id="QDG51990.1"/>
    </source>
</evidence>
<accession>A0A4Y6PUR2</accession>
<evidence type="ECO:0000313" key="4">
    <source>
        <dbReference type="Proteomes" id="UP000315995"/>
    </source>
</evidence>
<keyword evidence="4" id="KW-1185">Reference proteome</keyword>
<feature type="compositionally biased region" description="Acidic residues" evidence="1">
    <location>
        <begin position="55"/>
        <end position="69"/>
    </location>
</feature>
<reference evidence="3 4" key="1">
    <citation type="submission" date="2019-06" db="EMBL/GenBank/DDBJ databases">
        <title>Persicimonas caeni gen. nov., sp. nov., a predatory bacterium isolated from solar saltern.</title>
        <authorList>
            <person name="Wang S."/>
        </authorList>
    </citation>
    <scope>NUCLEOTIDE SEQUENCE [LARGE SCALE GENOMIC DNA]</scope>
    <source>
        <strain evidence="3 4">YN101</strain>
    </source>
</reference>
<feature type="signal peptide" evidence="2">
    <location>
        <begin position="1"/>
        <end position="19"/>
    </location>
</feature>
<organism evidence="3 4">
    <name type="scientific">Persicimonas caeni</name>
    <dbReference type="NCBI Taxonomy" id="2292766"/>
    <lineage>
        <taxon>Bacteria</taxon>
        <taxon>Deltaproteobacteria</taxon>
        <taxon>Bradymonadales</taxon>
        <taxon>Bradymonadaceae</taxon>
        <taxon>Persicimonas</taxon>
    </lineage>
</organism>
<feature type="compositionally biased region" description="Polar residues" evidence="1">
    <location>
        <begin position="20"/>
        <end position="30"/>
    </location>
</feature>
<dbReference type="Proteomes" id="UP000315995">
    <property type="component" value="Chromosome"/>
</dbReference>
<accession>A0A5B8Y6J6</accession>
<dbReference type="AlphaFoldDB" id="A0A4Y6PUR2"/>
<gene>
    <name evidence="3" type="ORF">FIV42_14955</name>
</gene>
<evidence type="ECO:0000256" key="1">
    <source>
        <dbReference type="SAM" id="MobiDB-lite"/>
    </source>
</evidence>
<dbReference type="PROSITE" id="PS51257">
    <property type="entry name" value="PROKAR_LIPOPROTEIN"/>
    <property type="match status" value="1"/>
</dbReference>
<proteinExistence type="predicted"/>
<dbReference type="OrthoDB" id="5491294at2"/>
<keyword evidence="2" id="KW-0732">Signal</keyword>
<evidence type="ECO:0000256" key="2">
    <source>
        <dbReference type="SAM" id="SignalP"/>
    </source>
</evidence>
<dbReference type="RefSeq" id="WP_141198468.1">
    <property type="nucleotide sequence ID" value="NZ_CP041186.1"/>
</dbReference>